<protein>
    <recommendedName>
        <fullName evidence="1">Reverse transcriptase zinc-binding domain-containing protein</fullName>
    </recommendedName>
</protein>
<accession>A0A7N2L8C0</accession>
<feature type="domain" description="Reverse transcriptase zinc-binding" evidence="1">
    <location>
        <begin position="38"/>
        <end position="125"/>
    </location>
</feature>
<dbReference type="Gramene" id="QL03p046295:mrna">
    <property type="protein sequence ID" value="QL03p046295:mrna"/>
    <property type="gene ID" value="QL03p046295"/>
</dbReference>
<dbReference type="Proteomes" id="UP000594261">
    <property type="component" value="Chromosome 3"/>
</dbReference>
<dbReference type="OMA" id="WAFTSKE"/>
<dbReference type="EMBL" id="LRBV02000003">
    <property type="status" value="NOT_ANNOTATED_CDS"/>
    <property type="molecule type" value="Genomic_DNA"/>
</dbReference>
<dbReference type="InParanoid" id="A0A7N2L8C0"/>
<evidence type="ECO:0000259" key="1">
    <source>
        <dbReference type="Pfam" id="PF13966"/>
    </source>
</evidence>
<keyword evidence="3" id="KW-1185">Reference proteome</keyword>
<dbReference type="InterPro" id="IPR026960">
    <property type="entry name" value="RVT-Znf"/>
</dbReference>
<name>A0A7N2L8C0_QUELO</name>
<organism evidence="2 3">
    <name type="scientific">Quercus lobata</name>
    <name type="common">Valley oak</name>
    <dbReference type="NCBI Taxonomy" id="97700"/>
    <lineage>
        <taxon>Eukaryota</taxon>
        <taxon>Viridiplantae</taxon>
        <taxon>Streptophyta</taxon>
        <taxon>Embryophyta</taxon>
        <taxon>Tracheophyta</taxon>
        <taxon>Spermatophyta</taxon>
        <taxon>Magnoliopsida</taxon>
        <taxon>eudicotyledons</taxon>
        <taxon>Gunneridae</taxon>
        <taxon>Pentapetalae</taxon>
        <taxon>rosids</taxon>
        <taxon>fabids</taxon>
        <taxon>Fagales</taxon>
        <taxon>Fagaceae</taxon>
        <taxon>Quercus</taxon>
    </lineage>
</organism>
<evidence type="ECO:0000313" key="3">
    <source>
        <dbReference type="Proteomes" id="UP000594261"/>
    </source>
</evidence>
<dbReference type="Pfam" id="PF13966">
    <property type="entry name" value="zf-RVT"/>
    <property type="match status" value="1"/>
</dbReference>
<dbReference type="EnsemblPlants" id="QL03p046295:mrna">
    <property type="protein sequence ID" value="QL03p046295:mrna"/>
    <property type="gene ID" value="QL03p046295"/>
</dbReference>
<evidence type="ECO:0000313" key="2">
    <source>
        <dbReference type="EnsemblPlants" id="QL03p046295:mrna"/>
    </source>
</evidence>
<proteinExistence type="predicted"/>
<sequence>MIHQFFVPTDAAAILSILLSSRPPDDRLVWAFTSKEEFTVKGAYKVAMASANTDQSGEESNSQNRKLFWKSIWKLNVPNKIKSFARRANKNILPTKANLVRQNVIKNSTCKACGEEVESSGHEFVDLLWHLKFVEQQGDEILELVITVAWCLWFNINEARLGNARAQASAILHKACYLLEEFQVANFRLSSPVNNGEVSVIIRYDARRVEAALSKRLMLPLGPVKQRPWKKG</sequence>
<dbReference type="AlphaFoldDB" id="A0A7N2L8C0"/>
<reference evidence="2" key="2">
    <citation type="submission" date="2021-01" db="UniProtKB">
        <authorList>
            <consortium name="EnsemblPlants"/>
        </authorList>
    </citation>
    <scope>IDENTIFICATION</scope>
</reference>
<reference evidence="2 3" key="1">
    <citation type="journal article" date="2016" name="G3 (Bethesda)">
        <title>First Draft Assembly and Annotation of the Genome of a California Endemic Oak Quercus lobata Nee (Fagaceae).</title>
        <authorList>
            <person name="Sork V.L."/>
            <person name="Fitz-Gibbon S.T."/>
            <person name="Puiu D."/>
            <person name="Crepeau M."/>
            <person name="Gugger P.F."/>
            <person name="Sherman R."/>
            <person name="Stevens K."/>
            <person name="Langley C.H."/>
            <person name="Pellegrini M."/>
            <person name="Salzberg S.L."/>
        </authorList>
    </citation>
    <scope>NUCLEOTIDE SEQUENCE [LARGE SCALE GENOMIC DNA]</scope>
    <source>
        <strain evidence="2 3">cv. SW786</strain>
    </source>
</reference>